<gene>
    <name evidence="7" type="ORF">PVAP13_9KG463400</name>
</gene>
<dbReference type="PANTHER" id="PTHR36884:SF6">
    <property type="entry name" value="FIP1[III]-LIKE PROTEIN"/>
    <property type="match status" value="1"/>
</dbReference>
<evidence type="ECO:0000259" key="6">
    <source>
        <dbReference type="Pfam" id="PF05182"/>
    </source>
</evidence>
<name>A0A8T0P0Q8_PANVG</name>
<reference evidence="7" key="1">
    <citation type="submission" date="2020-05" db="EMBL/GenBank/DDBJ databases">
        <title>WGS assembly of Panicum virgatum.</title>
        <authorList>
            <person name="Lovell J.T."/>
            <person name="Jenkins J."/>
            <person name="Shu S."/>
            <person name="Juenger T.E."/>
            <person name="Schmutz J."/>
        </authorList>
    </citation>
    <scope>NUCLEOTIDE SEQUENCE</scope>
    <source>
        <strain evidence="7">AP13</strain>
    </source>
</reference>
<feature type="region of interest" description="Disordered" evidence="5">
    <location>
        <begin position="365"/>
        <end position="403"/>
    </location>
</feature>
<evidence type="ECO:0000256" key="3">
    <source>
        <dbReference type="ARBA" id="ARBA00022664"/>
    </source>
</evidence>
<accession>A0A8T0P0Q8</accession>
<feature type="compositionally biased region" description="Acidic residues" evidence="5">
    <location>
        <begin position="58"/>
        <end position="73"/>
    </location>
</feature>
<evidence type="ECO:0000256" key="5">
    <source>
        <dbReference type="SAM" id="MobiDB-lite"/>
    </source>
</evidence>
<dbReference type="GO" id="GO:0006397">
    <property type="term" value="P:mRNA processing"/>
    <property type="evidence" value="ECO:0007669"/>
    <property type="project" value="UniProtKB-KW"/>
</dbReference>
<evidence type="ECO:0000313" key="7">
    <source>
        <dbReference type="EMBL" id="KAG2552434.1"/>
    </source>
</evidence>
<dbReference type="PANTHER" id="PTHR36884">
    <property type="entry name" value="FIP1[III]-LIKE PROTEIN"/>
    <property type="match status" value="1"/>
</dbReference>
<feature type="compositionally biased region" description="Basic and acidic residues" evidence="5">
    <location>
        <begin position="440"/>
        <end position="456"/>
    </location>
</feature>
<feature type="compositionally biased region" description="Low complexity" evidence="5">
    <location>
        <begin position="7"/>
        <end position="21"/>
    </location>
</feature>
<evidence type="ECO:0000256" key="1">
    <source>
        <dbReference type="ARBA" id="ARBA00004123"/>
    </source>
</evidence>
<feature type="domain" description="Pre-mRNA polyadenylation factor Fip1" evidence="6">
    <location>
        <begin position="196"/>
        <end position="238"/>
    </location>
</feature>
<sequence>MADPMEDAAAAAAAPVSAASNNDDDDVEDLYADLDEQVTAALAAAGESGGSNARDSDPATDGEEEVPEVDANEAVDLGDGTAGYSSSDEESDDGLHIVLNEDAGAPLPPPPVGRGEECQAEEGEDSGCRVKGSSANDGGWATFLCWTALFQVGGLQCKGSLEKMTLPNMAQVDRGRQHMFQRDSNLFLTRNSTIFDIDIEAFQHKPWRQQGVNLSDYFNFNLEEEGWIRYWCSMKQLRLGTRSHANETSGPDQESLKLKSVKAMSKVANCSGFEGRNGLAKPKGRAIHVEGSAHERVPSADLWRPIQRDSDVVIQVNMTLSPSNQSTSDDSSKLNQKCVTTERMSIDHPGARYLRGSSHVADRVVDKEVHGGGSSECSGSKLDRRDSSCERGQSSSPDYSDTLSGESKGDFYFKRANRHSDSRVFFEGTKLQDEHVKSDFYRHSSKSDRENSEIRSHSYTPSPTDDRNHKATKPFWRGEASFPGRGKSSDSFVDCKSDDNLLKSGHKTRKELRRQSVDGGKYAILEKEKSTDSYPSRYEKRKSSSSFLRTNYRNAVHNQSYEKQGYSPLERVALKNDKHYFSNSSHHHRRSSHEFSEGEDVEKCFSSAKEWQEHHDHVYHSVLNSDVSDADDGQMYRERHCQEKRRARHDHSVDEFPHYTDYGFCEWQGPELRGRYRDKGRFAESNDERCRLANHLELYPSLKNSERDLPATGFPFKSSRNRCIDNKRIRNAKMVQYHYDVYHQKNNGSIPQSALCSDTVAETGRFILPVKRKLHADLGSMNQKNLADLSVLKGRRAMDDQSMVSDRRIYALKLHKFTEEIDTKAICNFGDMRNSNTVSNICVGRRHELENSDNFRLNDRKIKFERRGNELRRVIEDDQKGHLPVGKYLCSSKPKHVHQNVRKQNMGYHHLGNQYSKKSAHQNQQNEEDGEIEEGELIKHDHHDIISKSKIKPREILKSVIETSSAEQLQLNDAMAKDAAHTNEATRECDKHILEVMEKMQKRRERFKEAIAPKKEDGDMKEPLAVACNTDHIQNQRPARKRR</sequence>
<feature type="region of interest" description="Disordered" evidence="5">
    <location>
        <begin position="1"/>
        <end position="131"/>
    </location>
</feature>
<evidence type="ECO:0000256" key="4">
    <source>
        <dbReference type="ARBA" id="ARBA00023242"/>
    </source>
</evidence>
<feature type="compositionally biased region" description="Acidic residues" evidence="5">
    <location>
        <begin position="22"/>
        <end position="36"/>
    </location>
</feature>
<dbReference type="Proteomes" id="UP000823388">
    <property type="component" value="Chromosome 9K"/>
</dbReference>
<dbReference type="AlphaFoldDB" id="A0A8T0P0Q8"/>
<keyword evidence="3" id="KW-0507">mRNA processing</keyword>
<dbReference type="EMBL" id="CM029053">
    <property type="protein sequence ID" value="KAG2552434.1"/>
    <property type="molecule type" value="Genomic_DNA"/>
</dbReference>
<keyword evidence="4" id="KW-0539">Nucleus</keyword>
<evidence type="ECO:0000256" key="2">
    <source>
        <dbReference type="ARBA" id="ARBA00007459"/>
    </source>
</evidence>
<dbReference type="GO" id="GO:0003723">
    <property type="term" value="F:RNA binding"/>
    <property type="evidence" value="ECO:0007669"/>
    <property type="project" value="TreeGrafter"/>
</dbReference>
<dbReference type="Pfam" id="PF05182">
    <property type="entry name" value="Fip1"/>
    <property type="match status" value="1"/>
</dbReference>
<organism evidence="7 8">
    <name type="scientific">Panicum virgatum</name>
    <name type="common">Blackwell switchgrass</name>
    <dbReference type="NCBI Taxonomy" id="38727"/>
    <lineage>
        <taxon>Eukaryota</taxon>
        <taxon>Viridiplantae</taxon>
        <taxon>Streptophyta</taxon>
        <taxon>Embryophyta</taxon>
        <taxon>Tracheophyta</taxon>
        <taxon>Spermatophyta</taxon>
        <taxon>Magnoliopsida</taxon>
        <taxon>Liliopsida</taxon>
        <taxon>Poales</taxon>
        <taxon>Poaceae</taxon>
        <taxon>PACMAD clade</taxon>
        <taxon>Panicoideae</taxon>
        <taxon>Panicodae</taxon>
        <taxon>Paniceae</taxon>
        <taxon>Panicinae</taxon>
        <taxon>Panicum</taxon>
        <taxon>Panicum sect. Hiantes</taxon>
    </lineage>
</organism>
<feature type="compositionally biased region" description="Polar residues" evidence="5">
    <location>
        <begin position="390"/>
        <end position="403"/>
    </location>
</feature>
<feature type="region of interest" description="Disordered" evidence="5">
    <location>
        <begin position="440"/>
        <end position="491"/>
    </location>
</feature>
<protein>
    <recommendedName>
        <fullName evidence="6">Pre-mRNA polyadenylation factor Fip1 domain-containing protein</fullName>
    </recommendedName>
</protein>
<dbReference type="GO" id="GO:0016607">
    <property type="term" value="C:nuclear speck"/>
    <property type="evidence" value="ECO:0007669"/>
    <property type="project" value="TreeGrafter"/>
</dbReference>
<dbReference type="InterPro" id="IPR044976">
    <property type="entry name" value="FIPS5/FIPS3-like"/>
</dbReference>
<comment type="caution">
    <text evidence="7">The sequence shown here is derived from an EMBL/GenBank/DDBJ whole genome shotgun (WGS) entry which is preliminary data.</text>
</comment>
<comment type="subcellular location">
    <subcellularLocation>
        <location evidence="1">Nucleus</location>
    </subcellularLocation>
</comment>
<keyword evidence="8" id="KW-1185">Reference proteome</keyword>
<proteinExistence type="inferred from homology"/>
<evidence type="ECO:0000313" key="8">
    <source>
        <dbReference type="Proteomes" id="UP000823388"/>
    </source>
</evidence>
<feature type="compositionally biased region" description="Low complexity" evidence="5">
    <location>
        <begin position="40"/>
        <end position="53"/>
    </location>
</feature>
<dbReference type="InterPro" id="IPR007854">
    <property type="entry name" value="Fip1_dom"/>
</dbReference>
<comment type="similarity">
    <text evidence="2">Belongs to the FIP1 family.</text>
</comment>